<feature type="region of interest" description="Disordered" evidence="14">
    <location>
        <begin position="132"/>
        <end position="179"/>
    </location>
</feature>
<evidence type="ECO:0000256" key="1">
    <source>
        <dbReference type="ARBA" id="ARBA00004642"/>
    </source>
</evidence>
<evidence type="ECO:0000256" key="10">
    <source>
        <dbReference type="ARBA" id="ARBA00023242"/>
    </source>
</evidence>
<dbReference type="Pfam" id="PF05485">
    <property type="entry name" value="THAP"/>
    <property type="match status" value="1"/>
</dbReference>
<evidence type="ECO:0000256" key="3">
    <source>
        <dbReference type="ARBA" id="ARBA00022723"/>
    </source>
</evidence>
<name>A0AAD8CNT6_ACIOX</name>
<evidence type="ECO:0000256" key="4">
    <source>
        <dbReference type="ARBA" id="ARBA00022771"/>
    </source>
</evidence>
<keyword evidence="3" id="KW-0479">Metal-binding</keyword>
<evidence type="ECO:0000313" key="17">
    <source>
        <dbReference type="Proteomes" id="UP001230051"/>
    </source>
</evidence>
<evidence type="ECO:0000256" key="2">
    <source>
        <dbReference type="ARBA" id="ARBA00006177"/>
    </source>
</evidence>
<feature type="compositionally biased region" description="Basic and acidic residues" evidence="14">
    <location>
        <begin position="132"/>
        <end position="157"/>
    </location>
</feature>
<evidence type="ECO:0000256" key="6">
    <source>
        <dbReference type="ARBA" id="ARBA00023015"/>
    </source>
</evidence>
<evidence type="ECO:0000256" key="12">
    <source>
        <dbReference type="PROSITE-ProRule" id="PRU00309"/>
    </source>
</evidence>
<dbReference type="AlphaFoldDB" id="A0AAD8CNT6"/>
<dbReference type="InterPro" id="IPR026516">
    <property type="entry name" value="THAP1/10"/>
</dbReference>
<keyword evidence="6 13" id="KW-0805">Transcription regulation</keyword>
<comment type="subcellular location">
    <subcellularLocation>
        <location evidence="1 13">Nucleus</location>
        <location evidence="1 13">Nucleoplasm</location>
    </subcellularLocation>
</comment>
<evidence type="ECO:0000256" key="8">
    <source>
        <dbReference type="ARBA" id="ARBA00023125"/>
    </source>
</evidence>
<dbReference type="PANTHER" id="PTHR46600:SF1">
    <property type="entry name" value="THAP DOMAIN-CONTAINING PROTEIN 1"/>
    <property type="match status" value="1"/>
</dbReference>
<evidence type="ECO:0000259" key="15">
    <source>
        <dbReference type="PROSITE" id="PS50950"/>
    </source>
</evidence>
<evidence type="ECO:0000256" key="14">
    <source>
        <dbReference type="SAM" id="MobiDB-lite"/>
    </source>
</evidence>
<keyword evidence="9 13" id="KW-0804">Transcription</keyword>
<feature type="compositionally biased region" description="Polar residues" evidence="14">
    <location>
        <begin position="165"/>
        <end position="179"/>
    </location>
</feature>
<organism evidence="16 17">
    <name type="scientific">Acipenser oxyrinchus oxyrinchus</name>
    <dbReference type="NCBI Taxonomy" id="40147"/>
    <lineage>
        <taxon>Eukaryota</taxon>
        <taxon>Metazoa</taxon>
        <taxon>Chordata</taxon>
        <taxon>Craniata</taxon>
        <taxon>Vertebrata</taxon>
        <taxon>Euteleostomi</taxon>
        <taxon>Actinopterygii</taxon>
        <taxon>Chondrostei</taxon>
        <taxon>Acipenseriformes</taxon>
        <taxon>Acipenseridae</taxon>
        <taxon>Acipenser</taxon>
    </lineage>
</organism>
<dbReference type="Proteomes" id="UP001230051">
    <property type="component" value="Unassembled WGS sequence"/>
</dbReference>
<reference evidence="16" key="1">
    <citation type="submission" date="2022-02" db="EMBL/GenBank/DDBJ databases">
        <title>Atlantic sturgeon de novo genome assembly.</title>
        <authorList>
            <person name="Stock M."/>
            <person name="Klopp C."/>
            <person name="Guiguen Y."/>
            <person name="Cabau C."/>
            <person name="Parinello H."/>
            <person name="Santidrian Yebra-Pimentel E."/>
            <person name="Kuhl H."/>
            <person name="Dirks R.P."/>
            <person name="Guessner J."/>
            <person name="Wuertz S."/>
            <person name="Du K."/>
            <person name="Schartl M."/>
        </authorList>
    </citation>
    <scope>NUCLEOTIDE SEQUENCE</scope>
    <source>
        <strain evidence="16">STURGEONOMICS-FGT-2020</strain>
        <tissue evidence="16">Whole blood</tissue>
    </source>
</reference>
<dbReference type="SMART" id="SM00980">
    <property type="entry name" value="THAP"/>
    <property type="match status" value="1"/>
</dbReference>
<dbReference type="GO" id="GO:0003700">
    <property type="term" value="F:DNA-binding transcription factor activity"/>
    <property type="evidence" value="ECO:0007669"/>
    <property type="project" value="UniProtKB-UniRule"/>
</dbReference>
<evidence type="ECO:0000256" key="5">
    <source>
        <dbReference type="ARBA" id="ARBA00022833"/>
    </source>
</evidence>
<dbReference type="InterPro" id="IPR006612">
    <property type="entry name" value="THAP_Znf"/>
</dbReference>
<evidence type="ECO:0000256" key="11">
    <source>
        <dbReference type="ARBA" id="ARBA00023306"/>
    </source>
</evidence>
<keyword evidence="17" id="KW-1185">Reference proteome</keyword>
<evidence type="ECO:0000256" key="13">
    <source>
        <dbReference type="RuleBase" id="RU369073"/>
    </source>
</evidence>
<dbReference type="SUPFAM" id="SSF57716">
    <property type="entry name" value="Glucocorticoid receptor-like (DNA-binding domain)"/>
    <property type="match status" value="1"/>
</dbReference>
<evidence type="ECO:0000256" key="7">
    <source>
        <dbReference type="ARBA" id="ARBA00023054"/>
    </source>
</evidence>
<comment type="function">
    <text evidence="13">DNA-binding transcription regulator that regulates endothelial cell proliferation and G1/S cell-cycle progression. Specifically binds the 5'-[AT]NTNN[GT]GGCA[AGT]-3' core DNA sequence and acts by modulating expression of pRB-E2F cell-cycle target genes.</text>
</comment>
<keyword evidence="10 13" id="KW-0539">Nucleus</keyword>
<comment type="caution">
    <text evidence="16">The sequence shown here is derived from an EMBL/GenBank/DDBJ whole genome shotgun (WGS) entry which is preliminary data.</text>
</comment>
<gene>
    <name evidence="16" type="ORF">AOXY_G28961</name>
</gene>
<protein>
    <recommendedName>
        <fullName evidence="13">THAP domain-containing protein 1</fullName>
    </recommendedName>
</protein>
<proteinExistence type="inferred from homology"/>
<dbReference type="GO" id="GO:0043565">
    <property type="term" value="F:sequence-specific DNA binding"/>
    <property type="evidence" value="ECO:0007669"/>
    <property type="project" value="UniProtKB-UniRule"/>
</dbReference>
<sequence>MVCCAAPKCSKRGDRRQKKRTFRFPKDRNRCKEWVVSINRVGPDGVTLWTPTSGSRLCEDHFSSAQFDSNGFLKRNAVPDKVLGAPVRPSRRTKTRQQAAVQITSTTTMYSITDHSYCKLTVGDHPLEHEVSTHVDSDASKDDTEHSCPEMNAHDPSVEDGSSVHVHSNSPKDSTDLSACETTVHHPCVEDPSSFHDNVDPPEDISEVTVRAFDNVKDSSSQDKDLLIESLKLEVERKERMLAQIFRPDQIEWLESRLTPGSGHDLYKWSSETLSNSLKIRIACGLNGYEYLRKELKYPIPSYRTITRHFGAVKFAPGI</sequence>
<dbReference type="SMART" id="SM00692">
    <property type="entry name" value="DM3"/>
    <property type="match status" value="1"/>
</dbReference>
<dbReference type="EMBL" id="JAGXEW010000037">
    <property type="protein sequence ID" value="KAK1154166.1"/>
    <property type="molecule type" value="Genomic_DNA"/>
</dbReference>
<keyword evidence="5" id="KW-0862">Zinc</keyword>
<keyword evidence="11 13" id="KW-0131">Cell cycle</keyword>
<dbReference type="PROSITE" id="PS50950">
    <property type="entry name" value="ZF_THAP"/>
    <property type="match status" value="1"/>
</dbReference>
<comment type="similarity">
    <text evidence="2 13">Belongs to the THAP1 family.</text>
</comment>
<evidence type="ECO:0000256" key="9">
    <source>
        <dbReference type="ARBA" id="ARBA00023163"/>
    </source>
</evidence>
<keyword evidence="7 13" id="KW-0175">Coiled coil</keyword>
<dbReference type="GO" id="GO:0008270">
    <property type="term" value="F:zinc ion binding"/>
    <property type="evidence" value="ECO:0007669"/>
    <property type="project" value="UniProtKB-KW"/>
</dbReference>
<keyword evidence="8 12" id="KW-0238">DNA-binding</keyword>
<feature type="domain" description="THAP-type" evidence="15">
    <location>
        <begin position="1"/>
        <end position="82"/>
    </location>
</feature>
<keyword evidence="4 12" id="KW-0863">Zinc-finger</keyword>
<dbReference type="GO" id="GO:0001935">
    <property type="term" value="P:endothelial cell proliferation"/>
    <property type="evidence" value="ECO:0007669"/>
    <property type="project" value="UniProtKB-UniRule"/>
</dbReference>
<accession>A0AAD8CNT6</accession>
<evidence type="ECO:0000313" key="16">
    <source>
        <dbReference type="EMBL" id="KAK1154166.1"/>
    </source>
</evidence>
<dbReference type="PANTHER" id="PTHR46600">
    <property type="entry name" value="THAP DOMAIN-CONTAINING"/>
    <property type="match status" value="1"/>
</dbReference>
<dbReference type="GO" id="GO:0005654">
    <property type="term" value="C:nucleoplasm"/>
    <property type="evidence" value="ECO:0007669"/>
    <property type="project" value="UniProtKB-SubCell"/>
</dbReference>